<evidence type="ECO:0000313" key="2">
    <source>
        <dbReference type="Proteomes" id="UP000311469"/>
    </source>
</evidence>
<reference evidence="1 2" key="1">
    <citation type="submission" date="2019-06" db="EMBL/GenBank/DDBJ databases">
        <title>Genome organization and adaptive potential of archetypical organophosphate degarding Sphingobium fuliginis ATCC 27551.</title>
        <authorList>
            <person name="Sarwar A."/>
            <person name="Parthasarathy S."/>
            <person name="Singh C."/>
            <person name="Siddavattam D."/>
        </authorList>
    </citation>
    <scope>NUCLEOTIDE SEQUENCE [LARGE SCALE GENOMIC DNA]</scope>
    <source>
        <strain evidence="1 2">ATCC 27551</strain>
    </source>
</reference>
<dbReference type="Proteomes" id="UP000311469">
    <property type="component" value="Chromosome cSF1"/>
</dbReference>
<organism evidence="1 2">
    <name type="scientific">Sphingobium fuliginis ATCC 27551</name>
    <dbReference type="NCBI Taxonomy" id="1208342"/>
    <lineage>
        <taxon>Bacteria</taxon>
        <taxon>Pseudomonadati</taxon>
        <taxon>Pseudomonadota</taxon>
        <taxon>Alphaproteobacteria</taxon>
        <taxon>Sphingomonadales</taxon>
        <taxon>Sphingomonadaceae</taxon>
        <taxon>Sphingobium</taxon>
    </lineage>
</organism>
<gene>
    <name evidence="1" type="ORF">FIL70_07340</name>
</gene>
<dbReference type="KEGG" id="sufl:FIL70_07340"/>
<protein>
    <recommendedName>
        <fullName evidence="3">Restriction alleviation protein, Lar family</fullName>
    </recommendedName>
</protein>
<evidence type="ECO:0000313" key="1">
    <source>
        <dbReference type="EMBL" id="QDC37062.1"/>
    </source>
</evidence>
<dbReference type="AlphaFoldDB" id="A0A5B8CEQ3"/>
<dbReference type="Pfam" id="PF14354">
    <property type="entry name" value="Lar_restr_allev"/>
    <property type="match status" value="1"/>
</dbReference>
<accession>A0A5B8CEQ3</accession>
<sequence length="201" mass="21583">MPAPLVGGNLSLQNQLGGRMTHPTDTAKSEELKACPICGGEGMVGATLDDFFYAMCAKDDCIRFDHYWSTEAEAIAAWNRRSSPPQNDAGGEGLPVWDGASLPITRWMRRNADRRNPDAFINTDPAYFASEMAAAIAALRTPMSELQALGQEFEAGEDRQGMSACNKCGKQYPSAPLGYHHKCGECSGICHPLPSAPSGEG</sequence>
<proteinExistence type="predicted"/>
<name>A0A5B8CEQ3_SPHSA</name>
<dbReference type="EMBL" id="CP041016">
    <property type="protein sequence ID" value="QDC37062.1"/>
    <property type="molecule type" value="Genomic_DNA"/>
</dbReference>
<evidence type="ECO:0008006" key="3">
    <source>
        <dbReference type="Google" id="ProtNLM"/>
    </source>
</evidence>